<keyword evidence="5 7" id="KW-0548">Nucleotidyltransferase</keyword>
<dbReference type="HAMAP" id="MF_00108">
    <property type="entry name" value="IspD"/>
    <property type="match status" value="1"/>
</dbReference>
<evidence type="ECO:0000256" key="1">
    <source>
        <dbReference type="ARBA" id="ARBA00001282"/>
    </source>
</evidence>
<dbReference type="SUPFAM" id="SSF53448">
    <property type="entry name" value="Nucleotide-diphospho-sugar transferases"/>
    <property type="match status" value="1"/>
</dbReference>
<protein>
    <recommendedName>
        <fullName evidence="7">2-C-methyl-D-erythritol 4-phosphate cytidylyltransferase</fullName>
        <ecNumber evidence="7">2.7.7.60</ecNumber>
    </recommendedName>
    <alternativeName>
        <fullName evidence="7">4-diphosphocytidyl-2C-methyl-D-erythritol synthase</fullName>
    </alternativeName>
    <alternativeName>
        <fullName evidence="7">MEP cytidylyltransferase</fullName>
        <shortName evidence="7">MCT</shortName>
    </alternativeName>
</protein>
<dbReference type="GO" id="GO:0019288">
    <property type="term" value="P:isopentenyl diphosphate biosynthetic process, methylerythritol 4-phosphate pathway"/>
    <property type="evidence" value="ECO:0007669"/>
    <property type="project" value="UniProtKB-UniRule"/>
</dbReference>
<feature type="site" description="Transition state stabilizer" evidence="7">
    <location>
        <position position="45"/>
    </location>
</feature>
<feature type="region of interest" description="Disordered" evidence="8">
    <location>
        <begin position="1"/>
        <end position="27"/>
    </location>
</feature>
<dbReference type="AlphaFoldDB" id="A0A261FWQ8"/>
<evidence type="ECO:0000256" key="6">
    <source>
        <dbReference type="ARBA" id="ARBA00023229"/>
    </source>
</evidence>
<comment type="pathway">
    <text evidence="2 7">Isoprenoid biosynthesis; isopentenyl diphosphate biosynthesis via DXP pathway; isopentenyl diphosphate from 1-deoxy-D-xylulose 5-phosphate: step 2/6.</text>
</comment>
<keyword evidence="4 7" id="KW-0808">Transferase</keyword>
<feature type="compositionally biased region" description="Basic and acidic residues" evidence="8">
    <location>
        <begin position="1"/>
        <end position="10"/>
    </location>
</feature>
<evidence type="ECO:0000256" key="8">
    <source>
        <dbReference type="SAM" id="MobiDB-lite"/>
    </source>
</evidence>
<evidence type="ECO:0000256" key="5">
    <source>
        <dbReference type="ARBA" id="ARBA00022695"/>
    </source>
</evidence>
<dbReference type="Gene3D" id="3.90.550.10">
    <property type="entry name" value="Spore Coat Polysaccharide Biosynthesis Protein SpsA, Chain A"/>
    <property type="match status" value="1"/>
</dbReference>
<dbReference type="InterPro" id="IPR050088">
    <property type="entry name" value="IspD/TarI_cytidylyltransf_bact"/>
</dbReference>
<dbReference type="InterPro" id="IPR018294">
    <property type="entry name" value="ISPD_synthase_CS"/>
</dbReference>
<comment type="function">
    <text evidence="7">Catalyzes the formation of 4-diphosphocytidyl-2-C-methyl-D-erythritol from CTP and 2-C-methyl-D-erythritol 4-phosphate (MEP).</text>
</comment>
<dbReference type="PANTHER" id="PTHR32125:SF4">
    <property type="entry name" value="2-C-METHYL-D-ERYTHRITOL 4-PHOSPHATE CYTIDYLYLTRANSFERASE, CHLOROPLASTIC"/>
    <property type="match status" value="1"/>
</dbReference>
<evidence type="ECO:0000313" key="9">
    <source>
        <dbReference type="EMBL" id="OZG63619.1"/>
    </source>
</evidence>
<comment type="caution">
    <text evidence="9">The sequence shown here is derived from an EMBL/GenBank/DDBJ whole genome shotgun (WGS) entry which is preliminary data.</text>
</comment>
<dbReference type="InterPro" id="IPR034683">
    <property type="entry name" value="IspD/TarI"/>
</dbReference>
<dbReference type="EMBL" id="MWWY01000035">
    <property type="protein sequence ID" value="OZG63619.1"/>
    <property type="molecule type" value="Genomic_DNA"/>
</dbReference>
<evidence type="ECO:0000256" key="3">
    <source>
        <dbReference type="ARBA" id="ARBA00009789"/>
    </source>
</evidence>
<dbReference type="OrthoDB" id="9802561at2"/>
<feature type="site" description="Positions MEP for the nucleophilic attack" evidence="7">
    <location>
        <position position="250"/>
    </location>
</feature>
<dbReference type="CDD" id="cd02516">
    <property type="entry name" value="CDP-ME_synthetase"/>
    <property type="match status" value="1"/>
</dbReference>
<dbReference type="EC" id="2.7.7.60" evidence="7"/>
<dbReference type="Pfam" id="PF01128">
    <property type="entry name" value="IspD"/>
    <property type="match status" value="1"/>
</dbReference>
<dbReference type="Proteomes" id="UP000216074">
    <property type="component" value="Unassembled WGS sequence"/>
</dbReference>
<organism evidence="9 10">
    <name type="scientific">Bifidobacterium hapali</name>
    <dbReference type="NCBI Taxonomy" id="1630172"/>
    <lineage>
        <taxon>Bacteria</taxon>
        <taxon>Bacillati</taxon>
        <taxon>Actinomycetota</taxon>
        <taxon>Actinomycetes</taxon>
        <taxon>Bifidobacteriales</taxon>
        <taxon>Bifidobacteriaceae</taxon>
        <taxon>Bifidobacterium</taxon>
    </lineage>
</organism>
<dbReference type="PROSITE" id="PS01295">
    <property type="entry name" value="ISPD"/>
    <property type="match status" value="1"/>
</dbReference>
<proteinExistence type="inferred from homology"/>
<evidence type="ECO:0000256" key="7">
    <source>
        <dbReference type="HAMAP-Rule" id="MF_00108"/>
    </source>
</evidence>
<dbReference type="InterPro" id="IPR029044">
    <property type="entry name" value="Nucleotide-diphossugar_trans"/>
</dbReference>
<gene>
    <name evidence="7" type="primary">ispD</name>
    <name evidence="9" type="ORF">BHAP_1806</name>
</gene>
<accession>A0A261FWQ8</accession>
<evidence type="ECO:0000313" key="10">
    <source>
        <dbReference type="Proteomes" id="UP000216074"/>
    </source>
</evidence>
<feature type="compositionally biased region" description="Polar residues" evidence="8">
    <location>
        <begin position="11"/>
        <end position="27"/>
    </location>
</feature>
<dbReference type="FunFam" id="3.90.550.10:FF:000003">
    <property type="entry name" value="2-C-methyl-D-erythritol 4-phosphate cytidylyltransferase"/>
    <property type="match status" value="1"/>
</dbReference>
<feature type="site" description="Transition state stabilizer" evidence="7">
    <location>
        <position position="52"/>
    </location>
</feature>
<comment type="catalytic activity">
    <reaction evidence="1 7">
        <text>2-C-methyl-D-erythritol 4-phosphate + CTP + H(+) = 4-CDP-2-C-methyl-D-erythritol + diphosphate</text>
        <dbReference type="Rhea" id="RHEA:13429"/>
        <dbReference type="ChEBI" id="CHEBI:15378"/>
        <dbReference type="ChEBI" id="CHEBI:33019"/>
        <dbReference type="ChEBI" id="CHEBI:37563"/>
        <dbReference type="ChEBI" id="CHEBI:57823"/>
        <dbReference type="ChEBI" id="CHEBI:58262"/>
        <dbReference type="EC" id="2.7.7.60"/>
    </reaction>
</comment>
<feature type="site" description="Positions MEP for the nucleophilic attack" evidence="7">
    <location>
        <position position="191"/>
    </location>
</feature>
<dbReference type="PANTHER" id="PTHR32125">
    <property type="entry name" value="2-C-METHYL-D-ERYTHRITOL 4-PHOSPHATE CYTIDYLYLTRANSFERASE, CHLOROPLASTIC"/>
    <property type="match status" value="1"/>
</dbReference>
<evidence type="ECO:0000256" key="2">
    <source>
        <dbReference type="ARBA" id="ARBA00004787"/>
    </source>
</evidence>
<feature type="region of interest" description="Disordered" evidence="8">
    <location>
        <begin position="272"/>
        <end position="293"/>
    </location>
</feature>
<reference evidence="9 10" key="1">
    <citation type="journal article" date="2017" name="BMC Genomics">
        <title>Comparative genomic and phylogenomic analyses of the Bifidobacteriaceae family.</title>
        <authorList>
            <person name="Lugli G.A."/>
            <person name="Milani C."/>
            <person name="Turroni F."/>
            <person name="Duranti S."/>
            <person name="Mancabelli L."/>
            <person name="Mangifesta M."/>
            <person name="Ferrario C."/>
            <person name="Modesto M."/>
            <person name="Mattarelli P."/>
            <person name="Jiri K."/>
            <person name="van Sinderen D."/>
            <person name="Ventura M."/>
        </authorList>
    </citation>
    <scope>NUCLEOTIDE SEQUENCE [LARGE SCALE GENOMIC DNA]</scope>
    <source>
        <strain evidence="9 10">DSM 100202</strain>
    </source>
</reference>
<evidence type="ECO:0000256" key="4">
    <source>
        <dbReference type="ARBA" id="ARBA00022679"/>
    </source>
</evidence>
<dbReference type="InterPro" id="IPR001228">
    <property type="entry name" value="IspD"/>
</dbReference>
<keyword evidence="10" id="KW-1185">Reference proteome</keyword>
<comment type="similarity">
    <text evidence="3 7">Belongs to the IspD/TarI cytidylyltransferase family. IspD subfamily.</text>
</comment>
<dbReference type="GO" id="GO:0050518">
    <property type="term" value="F:2-C-methyl-D-erythritol 4-phosphate cytidylyltransferase activity"/>
    <property type="evidence" value="ECO:0007669"/>
    <property type="project" value="UniProtKB-UniRule"/>
</dbReference>
<name>A0A261FWQ8_9BIFI</name>
<sequence>MHSERTDEKTPQTVPSQREQKPNQTCRPSNVPVVAVVLAAGFGTRFDPNNPKQLVSVGGKPIVCWSIEAFESNPRITDIIVVVNPTVRATVEQLIDEAGYPKVRMIINGGRERVDSTEAALGALAEAGIPGDAKVLIHDAVRPFVEQRSIDGCIDALDELDAATVAFASTDTVLLTEFRDGRKVVRQVPDRPHTFRAQTPQAFRFDTIQRAYELASADPGFHPTDDTRVVVDYLPDAAVAVVEGSESNLKITTLADIPTAERIADERLGRGAGVPADHPMPAVTPGGGPSAHSAMTREEAKARMHAVFAEAARSMHR</sequence>
<dbReference type="RefSeq" id="WP_094730373.1">
    <property type="nucleotide sequence ID" value="NZ_MWWY01000035.1"/>
</dbReference>
<keyword evidence="6 7" id="KW-0414">Isoprene biosynthesis</keyword>
<dbReference type="UniPathway" id="UPA00056">
    <property type="reaction ID" value="UER00093"/>
</dbReference>